<dbReference type="NCBIfam" id="TIGR00589">
    <property type="entry name" value="ogt"/>
    <property type="match status" value="1"/>
</dbReference>
<dbReference type="PANTHER" id="PTHR10815">
    <property type="entry name" value="METHYLATED-DNA--PROTEIN-CYSTEINE METHYLTRANSFERASE"/>
    <property type="match status" value="1"/>
</dbReference>
<dbReference type="CDD" id="cd06445">
    <property type="entry name" value="ATase"/>
    <property type="match status" value="1"/>
</dbReference>
<comment type="catalytic activity">
    <reaction evidence="10">
        <text>a 6-O-methyl-2'-deoxyguanosine in DNA + L-cysteinyl-[protein] = S-methyl-L-cysteinyl-[protein] + a 2'-deoxyguanosine in DNA</text>
        <dbReference type="Rhea" id="RHEA:24000"/>
        <dbReference type="Rhea" id="RHEA-COMP:10131"/>
        <dbReference type="Rhea" id="RHEA-COMP:10132"/>
        <dbReference type="Rhea" id="RHEA-COMP:11367"/>
        <dbReference type="Rhea" id="RHEA-COMP:11368"/>
        <dbReference type="ChEBI" id="CHEBI:29950"/>
        <dbReference type="ChEBI" id="CHEBI:82612"/>
        <dbReference type="ChEBI" id="CHEBI:85445"/>
        <dbReference type="ChEBI" id="CHEBI:85448"/>
        <dbReference type="EC" id="2.1.1.63"/>
    </reaction>
</comment>
<evidence type="ECO:0000313" key="12">
    <source>
        <dbReference type="EMBL" id="ACK66359.1"/>
    </source>
</evidence>
<keyword evidence="4" id="KW-0489">Methyltransferase</keyword>
<keyword evidence="5" id="KW-0808">Transferase</keyword>
<dbReference type="HOGENOM" id="CLU_000445_52_0_3"/>
<dbReference type="SUPFAM" id="SSF46689">
    <property type="entry name" value="Homeodomain-like"/>
    <property type="match status" value="1"/>
</dbReference>
<evidence type="ECO:0000256" key="5">
    <source>
        <dbReference type="ARBA" id="ARBA00022679"/>
    </source>
</evidence>
<dbReference type="eggNOG" id="COG2207">
    <property type="taxonomic scope" value="Bacteria"/>
</dbReference>
<dbReference type="SUPFAM" id="SSF53155">
    <property type="entry name" value="Methylated DNA-protein cysteine methyltransferase domain"/>
    <property type="match status" value="1"/>
</dbReference>
<dbReference type="FunFam" id="1.10.10.10:FF:000214">
    <property type="entry name" value="Methylated-DNA--protein-cysteine methyltransferase"/>
    <property type="match status" value="1"/>
</dbReference>
<comment type="catalytic activity">
    <reaction evidence="1">
        <text>a 4-O-methyl-thymidine in DNA + L-cysteinyl-[protein] = a thymidine in DNA + S-methyl-L-cysteinyl-[protein]</text>
        <dbReference type="Rhea" id="RHEA:53428"/>
        <dbReference type="Rhea" id="RHEA-COMP:10131"/>
        <dbReference type="Rhea" id="RHEA-COMP:10132"/>
        <dbReference type="Rhea" id="RHEA-COMP:13555"/>
        <dbReference type="Rhea" id="RHEA-COMP:13556"/>
        <dbReference type="ChEBI" id="CHEBI:29950"/>
        <dbReference type="ChEBI" id="CHEBI:82612"/>
        <dbReference type="ChEBI" id="CHEBI:137386"/>
        <dbReference type="ChEBI" id="CHEBI:137387"/>
        <dbReference type="EC" id="2.1.1.63"/>
    </reaction>
</comment>
<dbReference type="SMART" id="SM00342">
    <property type="entry name" value="HTH_ARAC"/>
    <property type="match status" value="1"/>
</dbReference>
<sequence>MKPVQMNFLIETSTSDAETYERIAQAIAFMRQNHLNQPDLATIAQQVHLSEYHFQRLFTRWAGISPKHFVQYLTVEYAKSKIAETANLLDLTAEVGLSSPGRLHDLFVKLEAMSPGEFKAGGIGLQIGYGIHPTPFGDCLIATTPRGICNLHFLDITSKDAVEQAFRLEWANADIRQDQQATQEICDRIFEPSTTKNKPLVLHVKGTNFQIQVWRALLSVPFGGITTYQGLAAGMGRPTAARAVGNALGSNPVAYLIPCHRVIRESGEFGGFRWGLERKTVLLGWEASRNQNQNQNREQDLT</sequence>
<dbReference type="InterPro" id="IPR018060">
    <property type="entry name" value="HTH_AraC"/>
</dbReference>
<dbReference type="GO" id="GO:0003908">
    <property type="term" value="F:methylated-DNA-[protein]-cysteine S-methyltransferase activity"/>
    <property type="evidence" value="ECO:0007669"/>
    <property type="project" value="UniProtKB-EC"/>
</dbReference>
<dbReference type="STRING" id="41431.PCC8801_2345"/>
<evidence type="ECO:0000313" key="13">
    <source>
        <dbReference type="Proteomes" id="UP000008204"/>
    </source>
</evidence>
<evidence type="ECO:0000256" key="7">
    <source>
        <dbReference type="ARBA" id="ARBA00023015"/>
    </source>
</evidence>
<dbReference type="EMBL" id="CP001287">
    <property type="protein sequence ID" value="ACK66359.1"/>
    <property type="molecule type" value="Genomic_DNA"/>
</dbReference>
<name>B7K2G6_RIPO1</name>
<dbReference type="Pfam" id="PF01035">
    <property type="entry name" value="DNA_binding_1"/>
    <property type="match status" value="1"/>
</dbReference>
<dbReference type="InterPro" id="IPR036631">
    <property type="entry name" value="MGMT_N_sf"/>
</dbReference>
<dbReference type="EC" id="2.1.1.63" evidence="3"/>
<evidence type="ECO:0000256" key="2">
    <source>
        <dbReference type="ARBA" id="ARBA00008711"/>
    </source>
</evidence>
<evidence type="ECO:0000259" key="11">
    <source>
        <dbReference type="PROSITE" id="PS01124"/>
    </source>
</evidence>
<protein>
    <recommendedName>
        <fullName evidence="3">methylated-DNA--[protein]-cysteine S-methyltransferase</fullName>
        <ecNumber evidence="3">2.1.1.63</ecNumber>
    </recommendedName>
</protein>
<dbReference type="PROSITE" id="PS00374">
    <property type="entry name" value="MGMT"/>
    <property type="match status" value="1"/>
</dbReference>
<evidence type="ECO:0000256" key="6">
    <source>
        <dbReference type="ARBA" id="ARBA00022763"/>
    </source>
</evidence>
<dbReference type="KEGG" id="cyp:PCC8801_2345"/>
<dbReference type="PANTHER" id="PTHR10815:SF13">
    <property type="entry name" value="METHYLATED-DNA--PROTEIN-CYSTEINE METHYLTRANSFERASE"/>
    <property type="match status" value="1"/>
</dbReference>
<dbReference type="GO" id="GO:0006281">
    <property type="term" value="P:DNA repair"/>
    <property type="evidence" value="ECO:0007669"/>
    <property type="project" value="UniProtKB-KW"/>
</dbReference>
<keyword evidence="8" id="KW-0804">Transcription</keyword>
<dbReference type="InterPro" id="IPR001497">
    <property type="entry name" value="MethylDNA_cys_MeTrfase_AS"/>
</dbReference>
<dbReference type="AlphaFoldDB" id="B7K2G6"/>
<accession>B7K2G6</accession>
<dbReference type="Gene3D" id="1.10.10.10">
    <property type="entry name" value="Winged helix-like DNA-binding domain superfamily/Winged helix DNA-binding domain"/>
    <property type="match status" value="1"/>
</dbReference>
<proteinExistence type="inferred from homology"/>
<evidence type="ECO:0000256" key="8">
    <source>
        <dbReference type="ARBA" id="ARBA00023163"/>
    </source>
</evidence>
<evidence type="ECO:0000256" key="4">
    <source>
        <dbReference type="ARBA" id="ARBA00022603"/>
    </source>
</evidence>
<keyword evidence="7" id="KW-0805">Transcription regulation</keyword>
<evidence type="ECO:0000256" key="10">
    <source>
        <dbReference type="ARBA" id="ARBA00049348"/>
    </source>
</evidence>
<dbReference type="Gene3D" id="3.30.160.70">
    <property type="entry name" value="Methylated DNA-protein cysteine methyltransferase domain"/>
    <property type="match status" value="1"/>
</dbReference>
<dbReference type="Pfam" id="PF12833">
    <property type="entry name" value="HTH_18"/>
    <property type="match status" value="1"/>
</dbReference>
<dbReference type="PROSITE" id="PS01124">
    <property type="entry name" value="HTH_ARAC_FAMILY_2"/>
    <property type="match status" value="1"/>
</dbReference>
<dbReference type="GO" id="GO:0043565">
    <property type="term" value="F:sequence-specific DNA binding"/>
    <property type="evidence" value="ECO:0007669"/>
    <property type="project" value="InterPro"/>
</dbReference>
<reference evidence="13" key="1">
    <citation type="journal article" date="2011" name="MBio">
        <title>Novel metabolic attributes of the genus Cyanothece, comprising a group of unicellular nitrogen-fixing Cyanobacteria.</title>
        <authorList>
            <person name="Bandyopadhyay A."/>
            <person name="Elvitigala T."/>
            <person name="Welsh E."/>
            <person name="Stockel J."/>
            <person name="Liberton M."/>
            <person name="Min H."/>
            <person name="Sherman L.A."/>
            <person name="Pakrasi H.B."/>
        </authorList>
    </citation>
    <scope>NUCLEOTIDE SEQUENCE [LARGE SCALE GENOMIC DNA]</scope>
    <source>
        <strain evidence="13">PCC 8801</strain>
    </source>
</reference>
<dbReference type="InterPro" id="IPR036217">
    <property type="entry name" value="MethylDNA_cys_MeTrfase_DNAb"/>
</dbReference>
<dbReference type="eggNOG" id="COG0350">
    <property type="taxonomic scope" value="Bacteria"/>
</dbReference>
<dbReference type="InterPro" id="IPR014048">
    <property type="entry name" value="MethylDNA_cys_MeTrfase_DNA-bd"/>
</dbReference>
<feature type="domain" description="HTH araC/xylS-type" evidence="11">
    <location>
        <begin position="24"/>
        <end position="121"/>
    </location>
</feature>
<gene>
    <name evidence="12" type="ordered locus">PCC8801_2345</name>
</gene>
<evidence type="ECO:0000256" key="1">
    <source>
        <dbReference type="ARBA" id="ARBA00001286"/>
    </source>
</evidence>
<organism evidence="12 13">
    <name type="scientific">Rippkaea orientalis (strain PCC 8801 / RF-1)</name>
    <name type="common">Cyanothece sp. (strain PCC 8801)</name>
    <dbReference type="NCBI Taxonomy" id="41431"/>
    <lineage>
        <taxon>Bacteria</taxon>
        <taxon>Bacillati</taxon>
        <taxon>Cyanobacteriota</taxon>
        <taxon>Cyanophyceae</taxon>
        <taxon>Oscillatoriophycideae</taxon>
        <taxon>Chroococcales</taxon>
        <taxon>Aphanothecaceae</taxon>
        <taxon>Rippkaea</taxon>
        <taxon>Rippkaea orientalis</taxon>
    </lineage>
</organism>
<keyword evidence="9" id="KW-0234">DNA repair</keyword>
<dbReference type="GO" id="GO:0032259">
    <property type="term" value="P:methylation"/>
    <property type="evidence" value="ECO:0007669"/>
    <property type="project" value="UniProtKB-KW"/>
</dbReference>
<dbReference type="RefSeq" id="WP_012595627.1">
    <property type="nucleotide sequence ID" value="NC_011726.1"/>
</dbReference>
<comment type="similarity">
    <text evidence="2">Belongs to the MGMT family.</text>
</comment>
<evidence type="ECO:0000256" key="3">
    <source>
        <dbReference type="ARBA" id="ARBA00011918"/>
    </source>
</evidence>
<dbReference type="GO" id="GO:0003700">
    <property type="term" value="F:DNA-binding transcription factor activity"/>
    <property type="evidence" value="ECO:0007669"/>
    <property type="project" value="InterPro"/>
</dbReference>
<keyword evidence="13" id="KW-1185">Reference proteome</keyword>
<keyword evidence="6" id="KW-0227">DNA damage</keyword>
<dbReference type="Proteomes" id="UP000008204">
    <property type="component" value="Chromosome"/>
</dbReference>
<dbReference type="InterPro" id="IPR009057">
    <property type="entry name" value="Homeodomain-like_sf"/>
</dbReference>
<dbReference type="InterPro" id="IPR036388">
    <property type="entry name" value="WH-like_DNA-bd_sf"/>
</dbReference>
<dbReference type="OrthoDB" id="9802228at2"/>
<evidence type="ECO:0000256" key="9">
    <source>
        <dbReference type="ARBA" id="ARBA00023204"/>
    </source>
</evidence>
<dbReference type="SUPFAM" id="SSF46767">
    <property type="entry name" value="Methylated DNA-protein cysteine methyltransferase, C-terminal domain"/>
    <property type="match status" value="1"/>
</dbReference>
<dbReference type="Gene3D" id="1.10.10.60">
    <property type="entry name" value="Homeodomain-like"/>
    <property type="match status" value="1"/>
</dbReference>